<protein>
    <submittedName>
        <fullName evidence="2">DUF2550 domain-containing protein</fullName>
    </submittedName>
</protein>
<dbReference type="EMBL" id="JAJNDB010000007">
    <property type="protein sequence ID" value="MCD2196947.1"/>
    <property type="molecule type" value="Genomic_DNA"/>
</dbReference>
<keyword evidence="1" id="KW-0812">Transmembrane</keyword>
<organism evidence="2 3">
    <name type="scientific">Actinomycetospora endophytica</name>
    <dbReference type="NCBI Taxonomy" id="2291215"/>
    <lineage>
        <taxon>Bacteria</taxon>
        <taxon>Bacillati</taxon>
        <taxon>Actinomycetota</taxon>
        <taxon>Actinomycetes</taxon>
        <taxon>Pseudonocardiales</taxon>
        <taxon>Pseudonocardiaceae</taxon>
        <taxon>Actinomycetospora</taxon>
    </lineage>
</organism>
<accession>A0ABS8PFB0</accession>
<reference evidence="2 3" key="1">
    <citation type="submission" date="2021-11" db="EMBL/GenBank/DDBJ databases">
        <title>Draft genome sequence of Actinomycetospora sp. SF1 isolated from the rhizosphere soil.</title>
        <authorList>
            <person name="Duangmal K."/>
            <person name="Chantavorakit T."/>
        </authorList>
    </citation>
    <scope>NUCLEOTIDE SEQUENCE [LARGE SCALE GENOMIC DNA]</scope>
    <source>
        <strain evidence="2 3">TBRC 5722</strain>
    </source>
</reference>
<sequence length="158" mass="17171">MTTSGVIVEVVLVVVAAVLLLLALVALRRLQQLRRGGVDVALRRAPAADATSTPPTAAEDQRGWHSGIARYRGDQFRWYRVSGLRSGPNVVLDRFDVEIVDRRAPRATELHPPGATVLRCRTSGGTYELAMSVDVLTGFSSWLESTPPGRSTGYRQAS</sequence>
<proteinExistence type="predicted"/>
<comment type="caution">
    <text evidence="2">The sequence shown here is derived from an EMBL/GenBank/DDBJ whole genome shotgun (WGS) entry which is preliminary data.</text>
</comment>
<keyword evidence="1" id="KW-1133">Transmembrane helix</keyword>
<dbReference type="Pfam" id="PF10739">
    <property type="entry name" value="DUF2550"/>
    <property type="match status" value="1"/>
</dbReference>
<name>A0ABS8PFB0_9PSEU</name>
<dbReference type="InterPro" id="IPR019675">
    <property type="entry name" value="DUF2550"/>
</dbReference>
<gene>
    <name evidence="2" type="ORF">LQ327_26610</name>
</gene>
<dbReference type="Proteomes" id="UP001199469">
    <property type="component" value="Unassembled WGS sequence"/>
</dbReference>
<keyword evidence="3" id="KW-1185">Reference proteome</keyword>
<dbReference type="RefSeq" id="WP_230738841.1">
    <property type="nucleotide sequence ID" value="NZ_JAJNDB010000007.1"/>
</dbReference>
<evidence type="ECO:0000313" key="3">
    <source>
        <dbReference type="Proteomes" id="UP001199469"/>
    </source>
</evidence>
<evidence type="ECO:0000256" key="1">
    <source>
        <dbReference type="SAM" id="Phobius"/>
    </source>
</evidence>
<feature type="transmembrane region" description="Helical" evidence="1">
    <location>
        <begin position="6"/>
        <end position="27"/>
    </location>
</feature>
<keyword evidence="1" id="KW-0472">Membrane</keyword>
<evidence type="ECO:0000313" key="2">
    <source>
        <dbReference type="EMBL" id="MCD2196947.1"/>
    </source>
</evidence>